<dbReference type="AlphaFoldDB" id="A0A1E3S8N6"/>
<evidence type="ECO:0000256" key="1">
    <source>
        <dbReference type="SAM" id="Phobius"/>
    </source>
</evidence>
<name>A0A1E3S8N6_MYCIE</name>
<keyword evidence="3" id="KW-1185">Reference proteome</keyword>
<dbReference type="RefSeq" id="WP_069421226.1">
    <property type="nucleotide sequence ID" value="NZ_CBCRZH010000038.1"/>
</dbReference>
<accession>A0A1E3S8N6</accession>
<keyword evidence="1" id="KW-0812">Transmembrane</keyword>
<proteinExistence type="predicted"/>
<reference evidence="2 3" key="1">
    <citation type="submission" date="2017-02" db="EMBL/GenBank/DDBJ databases">
        <title>The new phylogeny of genus Mycobacterium.</title>
        <authorList>
            <person name="Tortoli E."/>
            <person name="Trovato A."/>
            <person name="Cirillo D.M."/>
        </authorList>
    </citation>
    <scope>NUCLEOTIDE SEQUENCE [LARGE SCALE GENOMIC DNA]</scope>
    <source>
        <strain evidence="2 3">DSM 44049</strain>
    </source>
</reference>
<dbReference type="Proteomes" id="UP000192739">
    <property type="component" value="Unassembled WGS sequence"/>
</dbReference>
<organism evidence="2 3">
    <name type="scientific">Mycobacterium intermedium</name>
    <dbReference type="NCBI Taxonomy" id="28445"/>
    <lineage>
        <taxon>Bacteria</taxon>
        <taxon>Bacillati</taxon>
        <taxon>Actinomycetota</taxon>
        <taxon>Actinomycetes</taxon>
        <taxon>Mycobacteriales</taxon>
        <taxon>Mycobacteriaceae</taxon>
        <taxon>Mycobacterium</taxon>
        <taxon>Mycobacterium simiae complex</taxon>
    </lineage>
</organism>
<keyword evidence="1" id="KW-1133">Transmembrane helix</keyword>
<feature type="transmembrane region" description="Helical" evidence="1">
    <location>
        <begin position="151"/>
        <end position="175"/>
    </location>
</feature>
<dbReference type="OrthoDB" id="5996503at2"/>
<sequence>MSSRAVAKISLTLAIVTLVVSVIGFIIALVANAFFLDDFDAYGEVAVPGSGTVHLPAGEVNVSLHALVVGGGDGGLPVPPLSLEITPPASAPKVEITESIGSSTTVNNDAHIRVFKVQVFEEGDYRVTTEGQTGGYINPRLAFGHSSSYGYLVWVFVAMFVFALVLLVLSIMWLARSRRPVTVSPYGYGGGYPQYPGTSPAPPAGAYEPTGQNIQAERLKNLAALRSSGALTEEEYRAEQRRILDEGY</sequence>
<keyword evidence="1" id="KW-0472">Membrane</keyword>
<dbReference type="STRING" id="28445.BHQ20_21730"/>
<feature type="transmembrane region" description="Helical" evidence="1">
    <location>
        <begin position="12"/>
        <end position="35"/>
    </location>
</feature>
<evidence type="ECO:0000313" key="3">
    <source>
        <dbReference type="Proteomes" id="UP000192739"/>
    </source>
</evidence>
<dbReference type="EMBL" id="MVHT01000039">
    <property type="protein sequence ID" value="ORB03526.1"/>
    <property type="molecule type" value="Genomic_DNA"/>
</dbReference>
<evidence type="ECO:0000313" key="2">
    <source>
        <dbReference type="EMBL" id="ORB03526.1"/>
    </source>
</evidence>
<comment type="caution">
    <text evidence="2">The sequence shown here is derived from an EMBL/GenBank/DDBJ whole genome shotgun (WGS) entry which is preliminary data.</text>
</comment>
<evidence type="ECO:0008006" key="4">
    <source>
        <dbReference type="Google" id="ProtNLM"/>
    </source>
</evidence>
<protein>
    <recommendedName>
        <fullName evidence="4">SHOCT domain-containing protein</fullName>
    </recommendedName>
</protein>
<gene>
    <name evidence="2" type="ORF">BST27_15385</name>
</gene>